<proteinExistence type="predicted"/>
<dbReference type="PANTHER" id="PTHR11931">
    <property type="entry name" value="PHOSPHOGLYCERATE MUTASE"/>
    <property type="match status" value="1"/>
</dbReference>
<dbReference type="AlphaFoldDB" id="A0A6J5TSP9"/>
<reference evidence="2 3" key="1">
    <citation type="submission" date="2020-05" db="EMBL/GenBank/DDBJ databases">
        <authorList>
            <person name="Campoy J."/>
            <person name="Schneeberger K."/>
            <person name="Spophaly S."/>
        </authorList>
    </citation>
    <scope>NUCLEOTIDE SEQUENCE [LARGE SCALE GENOMIC DNA]</scope>
    <source>
        <strain evidence="2">PruArmRojPasFocal</strain>
    </source>
</reference>
<protein>
    <submittedName>
        <fullName evidence="2">Uncharacterized protein</fullName>
    </submittedName>
</protein>
<evidence type="ECO:0000313" key="2">
    <source>
        <dbReference type="EMBL" id="CAB4267076.1"/>
    </source>
</evidence>
<keyword evidence="1" id="KW-0812">Transmembrane</keyword>
<gene>
    <name evidence="2" type="ORF">CURHAP_LOCUS9640</name>
</gene>
<sequence length="96" mass="10523">MGCVDVPQSKKCVEEAIEGGKRISNIPVNMIYTTALILAQMTAMLSMTQHRLKKSKKGVEEAIEGGKRISNIPVDMIYTTALITDDCHAFHDTTPS</sequence>
<keyword evidence="1" id="KW-0472">Membrane</keyword>
<keyword evidence="1" id="KW-1133">Transmembrane helix</keyword>
<evidence type="ECO:0000313" key="3">
    <source>
        <dbReference type="Proteomes" id="UP000507222"/>
    </source>
</evidence>
<dbReference type="GO" id="GO:0016868">
    <property type="term" value="F:intramolecular phosphotransferase activity"/>
    <property type="evidence" value="ECO:0007669"/>
    <property type="project" value="InterPro"/>
</dbReference>
<dbReference type="EMBL" id="CAEKDK010000001">
    <property type="protein sequence ID" value="CAB4267076.1"/>
    <property type="molecule type" value="Genomic_DNA"/>
</dbReference>
<organism evidence="2 3">
    <name type="scientific">Prunus armeniaca</name>
    <name type="common">Apricot</name>
    <name type="synonym">Armeniaca vulgaris</name>
    <dbReference type="NCBI Taxonomy" id="36596"/>
    <lineage>
        <taxon>Eukaryota</taxon>
        <taxon>Viridiplantae</taxon>
        <taxon>Streptophyta</taxon>
        <taxon>Embryophyta</taxon>
        <taxon>Tracheophyta</taxon>
        <taxon>Spermatophyta</taxon>
        <taxon>Magnoliopsida</taxon>
        <taxon>eudicotyledons</taxon>
        <taxon>Gunneridae</taxon>
        <taxon>Pentapetalae</taxon>
        <taxon>rosids</taxon>
        <taxon>fabids</taxon>
        <taxon>Rosales</taxon>
        <taxon>Rosaceae</taxon>
        <taxon>Amygdaloideae</taxon>
        <taxon>Amygdaleae</taxon>
        <taxon>Prunus</taxon>
    </lineage>
</organism>
<feature type="transmembrane region" description="Helical" evidence="1">
    <location>
        <begin position="30"/>
        <end position="47"/>
    </location>
</feature>
<dbReference type="GO" id="GO:0006096">
    <property type="term" value="P:glycolytic process"/>
    <property type="evidence" value="ECO:0007669"/>
    <property type="project" value="InterPro"/>
</dbReference>
<dbReference type="InterPro" id="IPR005952">
    <property type="entry name" value="Phosphogly_mut1"/>
</dbReference>
<evidence type="ECO:0000256" key="1">
    <source>
        <dbReference type="SAM" id="Phobius"/>
    </source>
</evidence>
<name>A0A6J5TSP9_PRUAR</name>
<accession>A0A6J5TSP9</accession>
<dbReference type="Proteomes" id="UP000507222">
    <property type="component" value="Unassembled WGS sequence"/>
</dbReference>